<evidence type="ECO:0000313" key="1">
    <source>
        <dbReference type="EMBL" id="KOB70508.1"/>
    </source>
</evidence>
<evidence type="ECO:0000313" key="2">
    <source>
        <dbReference type="Proteomes" id="UP000037510"/>
    </source>
</evidence>
<reference evidence="1 2" key="1">
    <citation type="journal article" date="2015" name="Genome Biol. Evol.">
        <title>The genome of winter moth (Operophtera brumata) provides a genomic perspective on sexual dimorphism and phenology.</title>
        <authorList>
            <person name="Derks M.F."/>
            <person name="Smit S."/>
            <person name="Salis L."/>
            <person name="Schijlen E."/>
            <person name="Bossers A."/>
            <person name="Mateman C."/>
            <person name="Pijl A.S."/>
            <person name="de Ridder D."/>
            <person name="Groenen M.A."/>
            <person name="Visser M.E."/>
            <person name="Megens H.J."/>
        </authorList>
    </citation>
    <scope>NUCLEOTIDE SEQUENCE [LARGE SCALE GENOMIC DNA]</scope>
    <source>
        <strain evidence="1">WM2013NL</strain>
        <tissue evidence="1">Head and thorax</tissue>
    </source>
</reference>
<dbReference type="PANTHER" id="PTHR36693:SF1">
    <property type="entry name" value="GH02722P"/>
    <property type="match status" value="1"/>
</dbReference>
<dbReference type="STRING" id="104452.A0A0L7L4U0"/>
<dbReference type="InterPro" id="IPR032072">
    <property type="entry name" value="DUF4807"/>
</dbReference>
<dbReference type="AlphaFoldDB" id="A0A0L7L4U0"/>
<keyword evidence="2" id="KW-1185">Reference proteome</keyword>
<dbReference type="PANTHER" id="PTHR36693">
    <property type="entry name" value="GH02722P"/>
    <property type="match status" value="1"/>
</dbReference>
<proteinExistence type="predicted"/>
<dbReference type="EMBL" id="JTDY01002905">
    <property type="protein sequence ID" value="KOB70508.1"/>
    <property type="molecule type" value="Genomic_DNA"/>
</dbReference>
<organism evidence="1 2">
    <name type="scientific">Operophtera brumata</name>
    <name type="common">Winter moth</name>
    <name type="synonym">Phalaena brumata</name>
    <dbReference type="NCBI Taxonomy" id="104452"/>
    <lineage>
        <taxon>Eukaryota</taxon>
        <taxon>Metazoa</taxon>
        <taxon>Ecdysozoa</taxon>
        <taxon>Arthropoda</taxon>
        <taxon>Hexapoda</taxon>
        <taxon>Insecta</taxon>
        <taxon>Pterygota</taxon>
        <taxon>Neoptera</taxon>
        <taxon>Endopterygota</taxon>
        <taxon>Lepidoptera</taxon>
        <taxon>Glossata</taxon>
        <taxon>Ditrysia</taxon>
        <taxon>Geometroidea</taxon>
        <taxon>Geometridae</taxon>
        <taxon>Larentiinae</taxon>
        <taxon>Operophtera</taxon>
    </lineage>
</organism>
<gene>
    <name evidence="1" type="ORF">OBRU01_15053</name>
</gene>
<comment type="caution">
    <text evidence="1">The sequence shown here is derived from an EMBL/GenBank/DDBJ whole genome shotgun (WGS) entry which is preliminary data.</text>
</comment>
<dbReference type="Pfam" id="PF16065">
    <property type="entry name" value="DUF4807"/>
    <property type="match status" value="1"/>
</dbReference>
<name>A0A0L7L4U0_OPEBR</name>
<sequence length="201" mass="23254">MQVVFKVILYRAPYTICYISEERLGLPAKEFYKSIGVESGDCCDVSIEDKHDEKQCPMKYKTNALFLQPFLKCLSSYAYRTNVIVNLNNLRGELVNETVIMKNERMLRLLWTRLEIENAFSWLLSRLLGDEGLAARSKLYSALALSQKGRLHTSRNIVRTINKFAIETRDKRLNRMCQGVWAKLKYLRSIRNGLQGCKGDC</sequence>
<protein>
    <submittedName>
        <fullName evidence="1">Uncharacterized protein</fullName>
    </submittedName>
</protein>
<accession>A0A0L7L4U0</accession>
<dbReference type="Proteomes" id="UP000037510">
    <property type="component" value="Unassembled WGS sequence"/>
</dbReference>